<feature type="domain" description="Ion transport" evidence="16">
    <location>
        <begin position="1736"/>
        <end position="1962"/>
    </location>
</feature>
<feature type="transmembrane region" description="Helical" evidence="15">
    <location>
        <begin position="1776"/>
        <end position="1794"/>
    </location>
</feature>
<feature type="transmembrane region" description="Helical" evidence="15">
    <location>
        <begin position="1806"/>
        <end position="1831"/>
    </location>
</feature>
<dbReference type="EMBL" id="CT868452">
    <property type="protein sequence ID" value="CAK82976.1"/>
    <property type="molecule type" value="Genomic_DNA"/>
</dbReference>
<feature type="compositionally biased region" description="Basic and acidic residues" evidence="14">
    <location>
        <begin position="951"/>
        <end position="962"/>
    </location>
</feature>
<feature type="transmembrane region" description="Helical" evidence="15">
    <location>
        <begin position="1127"/>
        <end position="1146"/>
    </location>
</feature>
<name>A0DIV9_PARTE</name>
<feature type="compositionally biased region" description="Polar residues" evidence="14">
    <location>
        <begin position="2278"/>
        <end position="2290"/>
    </location>
</feature>
<feature type="transmembrane region" description="Helical" evidence="15">
    <location>
        <begin position="1862"/>
        <end position="1885"/>
    </location>
</feature>
<feature type="compositionally biased region" description="Polar residues" evidence="14">
    <location>
        <begin position="2307"/>
        <end position="2320"/>
    </location>
</feature>
<keyword evidence="13" id="KW-0175">Coiled coil</keyword>
<dbReference type="Pfam" id="PF00520">
    <property type="entry name" value="Ion_trans"/>
    <property type="match status" value="4"/>
</dbReference>
<evidence type="ECO:0000256" key="7">
    <source>
        <dbReference type="ARBA" id="ARBA00022882"/>
    </source>
</evidence>
<feature type="transmembrane region" description="Helical" evidence="15">
    <location>
        <begin position="1225"/>
        <end position="1247"/>
    </location>
</feature>
<dbReference type="FunFam" id="1.10.287.70:FF:000117">
    <property type="entry name" value="Voltage-gated Ca2+ channel, alpha subunit"/>
    <property type="match status" value="1"/>
</dbReference>
<dbReference type="RefSeq" id="XP_001450373.1">
    <property type="nucleotide sequence ID" value="XM_001450336.1"/>
</dbReference>
<feature type="region of interest" description="Disordered" evidence="14">
    <location>
        <begin position="2220"/>
        <end position="2245"/>
    </location>
</feature>
<evidence type="ECO:0000256" key="8">
    <source>
        <dbReference type="ARBA" id="ARBA00022989"/>
    </source>
</evidence>
<feature type="transmembrane region" description="Helical" evidence="15">
    <location>
        <begin position="1933"/>
        <end position="1958"/>
    </location>
</feature>
<keyword evidence="7" id="KW-0851">Voltage-gated channel</keyword>
<feature type="region of interest" description="Disordered" evidence="14">
    <location>
        <begin position="554"/>
        <end position="598"/>
    </location>
</feature>
<dbReference type="FunFam" id="1.20.120.350:FF:000095">
    <property type="entry name" value="Voltage-gated Ca2+ channel, alpha subunit"/>
    <property type="match status" value="2"/>
</dbReference>
<dbReference type="OrthoDB" id="431720at2759"/>
<dbReference type="Gene3D" id="1.10.287.70">
    <property type="match status" value="4"/>
</dbReference>
<evidence type="ECO:0000256" key="13">
    <source>
        <dbReference type="SAM" id="Coils"/>
    </source>
</evidence>
<evidence type="ECO:0000256" key="4">
    <source>
        <dbReference type="ARBA" id="ARBA00022673"/>
    </source>
</evidence>
<dbReference type="InParanoid" id="A0DIV9"/>
<feature type="transmembrane region" description="Helical" evidence="15">
    <location>
        <begin position="1738"/>
        <end position="1756"/>
    </location>
</feature>
<feature type="compositionally biased region" description="Polar residues" evidence="14">
    <location>
        <begin position="579"/>
        <end position="590"/>
    </location>
</feature>
<dbReference type="SUPFAM" id="SSF81324">
    <property type="entry name" value="Voltage-gated potassium channels"/>
    <property type="match status" value="4"/>
</dbReference>
<keyword evidence="10 15" id="KW-0472">Membrane</keyword>
<dbReference type="FunFam" id="1.10.287.70:FF:000295">
    <property type="entry name" value="Uncharacterized protein"/>
    <property type="match status" value="1"/>
</dbReference>
<feature type="transmembrane region" description="Helical" evidence="15">
    <location>
        <begin position="1068"/>
        <end position="1091"/>
    </location>
</feature>
<evidence type="ECO:0000256" key="6">
    <source>
        <dbReference type="ARBA" id="ARBA00022837"/>
    </source>
</evidence>
<dbReference type="HOGENOM" id="CLU_001310_0_0_1"/>
<feature type="domain" description="Ion transport" evidence="16">
    <location>
        <begin position="1094"/>
        <end position="1329"/>
    </location>
</feature>
<keyword evidence="4" id="KW-0107">Calcium channel</keyword>
<feature type="transmembrane region" description="Helical" evidence="15">
    <location>
        <begin position="1617"/>
        <end position="1641"/>
    </location>
</feature>
<feature type="compositionally biased region" description="Acidic residues" evidence="14">
    <location>
        <begin position="2236"/>
        <end position="2245"/>
    </location>
</feature>
<reference evidence="17 18" key="1">
    <citation type="journal article" date="2006" name="Nature">
        <title>Global trends of whole-genome duplications revealed by the ciliate Paramecium tetraurelia.</title>
        <authorList>
            <consortium name="Genoscope"/>
            <person name="Aury J.-M."/>
            <person name="Jaillon O."/>
            <person name="Duret L."/>
            <person name="Noel B."/>
            <person name="Jubin C."/>
            <person name="Porcel B.M."/>
            <person name="Segurens B."/>
            <person name="Daubin V."/>
            <person name="Anthouard V."/>
            <person name="Aiach N."/>
            <person name="Arnaiz O."/>
            <person name="Billaut A."/>
            <person name="Beisson J."/>
            <person name="Blanc I."/>
            <person name="Bouhouche K."/>
            <person name="Camara F."/>
            <person name="Duharcourt S."/>
            <person name="Guigo R."/>
            <person name="Gogendeau D."/>
            <person name="Katinka M."/>
            <person name="Keller A.-M."/>
            <person name="Kissmehl R."/>
            <person name="Klotz C."/>
            <person name="Koll F."/>
            <person name="Le Moue A."/>
            <person name="Lepere C."/>
            <person name="Malinsky S."/>
            <person name="Nowacki M."/>
            <person name="Nowak J.K."/>
            <person name="Plattner H."/>
            <person name="Poulain J."/>
            <person name="Ruiz F."/>
            <person name="Serrano V."/>
            <person name="Zagulski M."/>
            <person name="Dessen P."/>
            <person name="Betermier M."/>
            <person name="Weissenbach J."/>
            <person name="Scarpelli C."/>
            <person name="Schachter V."/>
            <person name="Sperling L."/>
            <person name="Meyer E."/>
            <person name="Cohen J."/>
            <person name="Wincker P."/>
        </authorList>
    </citation>
    <scope>NUCLEOTIDE SEQUENCE [LARGE SCALE GENOMIC DNA]</scope>
    <source>
        <strain evidence="17 18">Stock d4-2</strain>
    </source>
</reference>
<evidence type="ECO:0000256" key="12">
    <source>
        <dbReference type="ARBA" id="ARBA00023303"/>
    </source>
</evidence>
<evidence type="ECO:0000313" key="18">
    <source>
        <dbReference type="Proteomes" id="UP000000600"/>
    </source>
</evidence>
<evidence type="ECO:0000256" key="2">
    <source>
        <dbReference type="ARBA" id="ARBA00022448"/>
    </source>
</evidence>
<feature type="transmembrane region" description="Helical" evidence="15">
    <location>
        <begin position="1097"/>
        <end position="1115"/>
    </location>
</feature>
<keyword evidence="9" id="KW-0406">Ion transport</keyword>
<dbReference type="InterPro" id="IPR050599">
    <property type="entry name" value="VDCC_alpha-1_subunit"/>
</dbReference>
<organism evidence="17 18">
    <name type="scientific">Paramecium tetraurelia</name>
    <dbReference type="NCBI Taxonomy" id="5888"/>
    <lineage>
        <taxon>Eukaryota</taxon>
        <taxon>Sar</taxon>
        <taxon>Alveolata</taxon>
        <taxon>Ciliophora</taxon>
        <taxon>Intramacronucleata</taxon>
        <taxon>Oligohymenophorea</taxon>
        <taxon>Peniculida</taxon>
        <taxon>Parameciidae</taxon>
        <taxon>Paramecium</taxon>
    </lineage>
</organism>
<feature type="transmembrane region" description="Helical" evidence="15">
    <location>
        <begin position="1497"/>
        <end position="1523"/>
    </location>
</feature>
<dbReference type="KEGG" id="ptm:GSPATT00017333001"/>
<feature type="coiled-coil region" evidence="13">
    <location>
        <begin position="750"/>
        <end position="781"/>
    </location>
</feature>
<feature type="transmembrane region" description="Helical" evidence="15">
    <location>
        <begin position="1656"/>
        <end position="1683"/>
    </location>
</feature>
<feature type="region of interest" description="Disordered" evidence="14">
    <location>
        <begin position="905"/>
        <end position="962"/>
    </location>
</feature>
<feature type="transmembrane region" description="Helical" evidence="15">
    <location>
        <begin position="1464"/>
        <end position="1485"/>
    </location>
</feature>
<dbReference type="InterPro" id="IPR027359">
    <property type="entry name" value="Volt_channel_dom_sf"/>
</dbReference>
<feature type="transmembrane region" description="Helical" evidence="15">
    <location>
        <begin position="1296"/>
        <end position="1320"/>
    </location>
</feature>
<feature type="transmembrane region" description="Helical" evidence="15">
    <location>
        <begin position="1158"/>
        <end position="1177"/>
    </location>
</feature>
<feature type="transmembrane region" description="Helical" evidence="15">
    <location>
        <begin position="1543"/>
        <end position="1572"/>
    </location>
</feature>
<evidence type="ECO:0000313" key="17">
    <source>
        <dbReference type="EMBL" id="CAK82976.1"/>
    </source>
</evidence>
<feature type="transmembrane region" description="Helical" evidence="15">
    <location>
        <begin position="391"/>
        <end position="414"/>
    </location>
</feature>
<feature type="transmembrane region" description="Helical" evidence="15">
    <location>
        <begin position="1430"/>
        <end position="1449"/>
    </location>
</feature>
<dbReference type="GeneID" id="5036158"/>
<evidence type="ECO:0000256" key="5">
    <source>
        <dbReference type="ARBA" id="ARBA00022692"/>
    </source>
</evidence>
<gene>
    <name evidence="17" type="ORF">GSPATT00017333001</name>
</gene>
<feature type="compositionally biased region" description="Acidic residues" evidence="14">
    <location>
        <begin position="917"/>
        <end position="926"/>
    </location>
</feature>
<evidence type="ECO:0000256" key="11">
    <source>
        <dbReference type="ARBA" id="ARBA00023180"/>
    </source>
</evidence>
<dbReference type="eggNOG" id="KOG2301">
    <property type="taxonomic scope" value="Eukaryota"/>
</dbReference>
<keyword evidence="2" id="KW-0813">Transport</keyword>
<keyword evidence="8 15" id="KW-1133">Transmembrane helix</keyword>
<dbReference type="GO" id="GO:0008331">
    <property type="term" value="F:high voltage-gated calcium channel activity"/>
    <property type="evidence" value="ECO:0000318"/>
    <property type="project" value="GO_Central"/>
</dbReference>
<keyword evidence="3" id="KW-0109">Calcium transport</keyword>
<proteinExistence type="predicted"/>
<keyword evidence="5 15" id="KW-0812">Transmembrane</keyword>
<keyword evidence="6" id="KW-0106">Calcium</keyword>
<sequence>MSKEIKVTAGVKKRLTALEDQEISVQNQDSFSDDGKYGEYVKKQNREILKKIKELIHDGQSTTNQQEEQSFVIANDNHKQDLLEDLEEEFGQSYQESKVKINTYVKLIPKNELQLAYIYNDKYPFLVIRKKILISTKLVSFYAQLVTTHPIFEVITLIMIVFNSVMLAIDDPTTNVQSPFQNLTDLIFLAYYTFEAVLKIVAQGFIIPKKSYLRDTWNILDFSVIITAYIPYFLASNSVNLNALRSFRVLRPLRTVSSIKALRTILLALFASIAQLRDAAVVLMFFYSIFAIAGVQLFSGYLKRRCIGEESGITWVSEEILFCADDNNCPFPEQTIYNENFICGKQIANPQNNLINFDTFGYAFLQVFIITTLEGWTQIQTAVMLTFSQFVVLYFIIVVLVGAFFLVNLTLAIIKLNFKPEKIQEELAQIKEEIEEYDYKQLKQLKLYVPEREKVDTAGFGITWDKPNDFDQNIIMNRRKHTRKGGSQMNIIKNTYQRRFKGKNKVHFEPIKSAVYYSHPVMLNKKYVKIEGIYGMGNQTKLNQQQQITSNIQSSIAAKRSSGVRRSSQSSNNDDKTSSKQMFDNESGSGHKQPKKSLQLCDQQLSSEFMNSPMMDLQSENIRPLNGGTMLVHRGESIDSSRSGESKLGRTPVNNKLEIPKIGDIKQQSQSIKPNQKFSLAAAMKFQKQPRNSPKPDSQKSLDDHEFDSVNLSELNSLSDDELDQRLEEMDIEVEEKVTNVNSVNQKQIQKELNRQRKMENRRLRDLNKNSQQNLDEASLKLKSKLFDTKFYPIIVVDAEFNSVNDILISQMLQKLEQKRLEQEKKIKELDFKITYCFKNSKQSLELKKTSNGKTKSLTKSAYLKSGNKSKKTNLSLRRVQPILDEIHPFEDYQLPTEKIAEGQEEQIQENQNGNSESDEDNENENNIDRDQNNVNGSANQKLNQKKRKKRDEQNQKLDYEQLGEKFNDSSDCIVDLNKIRQVELHKQFNQDELALLPPQEIELQKGVFYQEFVDIKQKDIHESKGIITAQASIEDVLLIADYTFYDQKFARQMNSVMRALNFSKRETYIYLKGFIGLLLVLQNQLLYFVQSGYFEASMNLAVALNTVILALDGLLPDSTSEITNQFNFGFTILFTIELGLKMLGMGPRKYLRDTMNIFDAVIVALSLVELFFLGGSTNGKSSLSAFRSVRIFRAFRVLRVTKLMRSLQFMGFLIKVLSNAFQSFMYIMILLLLFIFIFTLLGMAFFGGQLSKTPSRQSYDDIQSAFLVVFQVLTLENWNSILWDLLVQDVSAFITIPYLVFWIMIGNYVFLNLFLAILLENFEEEYKNDKAGLDTNIEIGQDSVMDNTTQAVNSTSTLKSTMKTKKHTIAQQLENNEDDHDQKKHKQINQAFSYFVEPGMCQYSLYLFSQQNIVRKICYRIVKDDKFETLIFTMIFLTSAKLVFDTYIPDTGQLKEVSLDIDIFFAAFFGVEMCMKIIAFGFISQESSYLRESWNVLDFFIVIASFIDVSVSTINLSFVKILRLLRTLRPLRFITHNRSMKILVSALLQSINGIFNVAIVVILVWMMFAILGINLEKNKMSFCNMGDDEIYYHYGVQECKENGGVWENRKTNFDNILNGMLTLFILSTLEGWPDMMYWFIDADESGPIKAAQLQFSWYFIVFILFGSILLMNLFIGVILVNYHLAEEASRDKILTQPQVDWIELQKLIVHSSPNLAMFFSPENPFRAKIFTIIKHRYFDPTILMIIVLNIIIMGLSQDDSPILYDQVLTQFNTAFTFVFIGEAILKIIALGPVGYMRNSWNQFDFFVVCASILDLILSFTGNSFISFLIFRVLRVTRLFRLIKSFEGLQKLIETAIYSLPAMLNVTALLFLVFFIFSILGVFLFGTIKSGWVIDDTNNFSDFHHSIELLFRCATGEDWYKVMFDTMQDGQGYYCIFFIIFIVIQQYIMLNLFILIILDQYEINYFNSDNPLNKFQEYENMFIESWSKFAKEDKGMKMHQQLLVPLMLQMEKPIGYDIKQKLQTEIAEWKRINPQLDNKENVQKQTLFLKAQAKRIVSTQLMKMNIYSDNNGHVKYHQILFCVMKSYMWKKVQVNLSPEGAEKILIKEEETQKRLKKKQVQQSKEVSLVNPIVQFLFVQMAFKTLKRYGEKKKQQKELQVLIEQEQEHYSDGFSSDSSFDNNIEILSRNSKDTEYPRRPDYGKPKFISLPNTEIYKEDEYINKGIPVQNDSNKNSEEEEENPDEDVMQQYTKDFQKHLINNGGSNGNIQDDRSGGAATKSSISRQSQINKQQKKLTLKPNDLLSGMSKKSIQSISQNNNLAAIYDNPLQ</sequence>
<feature type="region of interest" description="Disordered" evidence="14">
    <location>
        <begin position="2257"/>
        <end position="2329"/>
    </location>
</feature>
<evidence type="ECO:0000256" key="10">
    <source>
        <dbReference type="ARBA" id="ARBA00023136"/>
    </source>
</evidence>
<feature type="transmembrane region" description="Helical" evidence="15">
    <location>
        <begin position="186"/>
        <end position="207"/>
    </location>
</feature>
<keyword evidence="11" id="KW-0325">Glycoprotein</keyword>
<feature type="transmembrane region" description="Helical" evidence="15">
    <location>
        <begin position="219"/>
        <end position="235"/>
    </location>
</feature>
<dbReference type="InterPro" id="IPR005821">
    <property type="entry name" value="Ion_trans_dom"/>
</dbReference>
<evidence type="ECO:0000259" key="16">
    <source>
        <dbReference type="Pfam" id="PF00520"/>
    </source>
</evidence>
<feature type="compositionally biased region" description="Low complexity" evidence="14">
    <location>
        <begin position="554"/>
        <end position="571"/>
    </location>
</feature>
<evidence type="ECO:0000256" key="1">
    <source>
        <dbReference type="ARBA" id="ARBA00004141"/>
    </source>
</evidence>
<feature type="compositionally biased region" description="Low complexity" evidence="14">
    <location>
        <begin position="933"/>
        <end position="943"/>
    </location>
</feature>
<keyword evidence="12" id="KW-0407">Ion channel</keyword>
<evidence type="ECO:0000256" key="9">
    <source>
        <dbReference type="ARBA" id="ARBA00023065"/>
    </source>
</evidence>
<feature type="domain" description="Ion transport" evidence="16">
    <location>
        <begin position="1428"/>
        <end position="1689"/>
    </location>
</feature>
<dbReference type="Gene3D" id="1.20.120.350">
    <property type="entry name" value="Voltage-gated potassium channels. Chain C"/>
    <property type="match status" value="4"/>
</dbReference>
<dbReference type="GO" id="GO:0005891">
    <property type="term" value="C:voltage-gated calcium channel complex"/>
    <property type="evidence" value="ECO:0000318"/>
    <property type="project" value="GO_Central"/>
</dbReference>
<dbReference type="Proteomes" id="UP000000600">
    <property type="component" value="Unassembled WGS sequence"/>
</dbReference>
<dbReference type="FunFam" id="1.20.120.350:FF:000072">
    <property type="entry name" value="Voltage-dependent T-type calcium channel subunit alpha"/>
    <property type="match status" value="2"/>
</dbReference>
<dbReference type="STRING" id="5888.A0DIV9"/>
<evidence type="ECO:0000256" key="14">
    <source>
        <dbReference type="SAM" id="MobiDB-lite"/>
    </source>
</evidence>
<feature type="transmembrane region" description="Helical" evidence="15">
    <location>
        <begin position="281"/>
        <end position="302"/>
    </location>
</feature>
<feature type="domain" description="Ion transport" evidence="16">
    <location>
        <begin position="149"/>
        <end position="420"/>
    </location>
</feature>
<feature type="transmembrane region" description="Helical" evidence="15">
    <location>
        <begin position="255"/>
        <end position="274"/>
    </location>
</feature>
<dbReference type="FunFam" id="1.10.287.70:FF:000280">
    <property type="entry name" value="Uncharacterized protein"/>
    <property type="match status" value="1"/>
</dbReference>
<evidence type="ECO:0000256" key="15">
    <source>
        <dbReference type="SAM" id="Phobius"/>
    </source>
</evidence>
<feature type="transmembrane region" description="Helical" evidence="15">
    <location>
        <begin position="139"/>
        <end position="166"/>
    </location>
</feature>
<protein>
    <recommendedName>
        <fullName evidence="16">Ion transport domain-containing protein</fullName>
    </recommendedName>
</protein>
<dbReference type="PANTHER" id="PTHR45628:SF7">
    <property type="entry name" value="VOLTAGE-DEPENDENT CALCIUM CHANNEL TYPE A SUBUNIT ALPHA-1"/>
    <property type="match status" value="1"/>
</dbReference>
<accession>A0DIV9</accession>
<dbReference type="OMA" id="EWKRINP"/>
<keyword evidence="18" id="KW-1185">Reference proteome</keyword>
<comment type="subcellular location">
    <subcellularLocation>
        <location evidence="1">Membrane</location>
        <topology evidence="1">Multi-pass membrane protein</topology>
    </subcellularLocation>
</comment>
<evidence type="ECO:0000256" key="3">
    <source>
        <dbReference type="ARBA" id="ARBA00022568"/>
    </source>
</evidence>
<dbReference type="PANTHER" id="PTHR45628">
    <property type="entry name" value="VOLTAGE-DEPENDENT CALCIUM CHANNEL TYPE A SUBUNIT ALPHA-1"/>
    <property type="match status" value="1"/>
</dbReference>
<dbReference type="GO" id="GO:0098703">
    <property type="term" value="P:calcium ion import across plasma membrane"/>
    <property type="evidence" value="ECO:0000318"/>
    <property type="project" value="GO_Central"/>
</dbReference>